<dbReference type="Gene3D" id="3.55.50.30">
    <property type="match status" value="1"/>
</dbReference>
<dbReference type="AlphaFoldDB" id="A0A2A4G9T7"/>
<evidence type="ECO:0000313" key="5">
    <source>
        <dbReference type="Proteomes" id="UP000219559"/>
    </source>
</evidence>
<evidence type="ECO:0000313" key="4">
    <source>
        <dbReference type="EMBL" id="PCE64746.1"/>
    </source>
</evidence>
<dbReference type="InterPro" id="IPR032508">
    <property type="entry name" value="FecR_C"/>
</dbReference>
<dbReference type="Pfam" id="PF16344">
    <property type="entry name" value="FecR_C"/>
    <property type="match status" value="1"/>
</dbReference>
<dbReference type="Gene3D" id="2.60.120.1440">
    <property type="match status" value="1"/>
</dbReference>
<comment type="caution">
    <text evidence="4">The sequence shown here is derived from an EMBL/GenBank/DDBJ whole genome shotgun (WGS) entry which is preliminary data.</text>
</comment>
<dbReference type="PIRSF" id="PIRSF018266">
    <property type="entry name" value="FecR"/>
    <property type="match status" value="1"/>
</dbReference>
<evidence type="ECO:0000256" key="1">
    <source>
        <dbReference type="SAM" id="Phobius"/>
    </source>
</evidence>
<dbReference type="InterPro" id="IPR006860">
    <property type="entry name" value="FecR"/>
</dbReference>
<proteinExistence type="predicted"/>
<dbReference type="RefSeq" id="WP_245871645.1">
    <property type="nucleotide sequence ID" value="NZ_KZ300476.1"/>
</dbReference>
<keyword evidence="1" id="KW-0812">Transmembrane</keyword>
<name>A0A2A4G9T7_9FLAO</name>
<sequence length="369" mass="41690">MDIKTHAYLKKYLNGTASERETRVVFEWLSESEENKSLFIKLKKDAVLTGSLGADKKAAWQTISNRTAVIPKKNRYQEYLKYAALLVVALIGGLAYWMNSASVDLLPEDSIVLELEDGTKRILEPERSRDITNIHGEIIGRQHQDSLQYAIGGEIVMNTLRIPKAKRFYVKLSDGTAVHLNAGSVLTYPTAFPANGNREVYIQGEGYFEVAKDKSRPFIVRTDRSEARVYGTAFNVNAYAEDGRDEIVLVEGSLGVRQGLDDDEVVLVPNERVVVANETKTVAQVSVKSYVAWLNGALHFENEPLSVILKELERHFNVTIINEYEAIADNRYTGTFDVESLGQILHAFHKHRPFHYKFEPKKNTIRITP</sequence>
<evidence type="ECO:0000259" key="3">
    <source>
        <dbReference type="Pfam" id="PF16344"/>
    </source>
</evidence>
<feature type="domain" description="Protein FecR C-terminal" evidence="3">
    <location>
        <begin position="298"/>
        <end position="364"/>
    </location>
</feature>
<dbReference type="Proteomes" id="UP000219559">
    <property type="component" value="Unassembled WGS sequence"/>
</dbReference>
<keyword evidence="1" id="KW-0472">Membrane</keyword>
<accession>A0A2A4G9T7</accession>
<keyword evidence="5" id="KW-1185">Reference proteome</keyword>
<dbReference type="InterPro" id="IPR012373">
    <property type="entry name" value="Ferrdict_sens_TM"/>
</dbReference>
<dbReference type="PANTHER" id="PTHR30273:SF2">
    <property type="entry name" value="PROTEIN FECR"/>
    <property type="match status" value="1"/>
</dbReference>
<keyword evidence="1" id="KW-1133">Transmembrane helix</keyword>
<dbReference type="PANTHER" id="PTHR30273">
    <property type="entry name" value="PERIPLASMIC SIGNAL SENSOR AND SIGMA FACTOR ACTIVATOR FECR-RELATED"/>
    <property type="match status" value="1"/>
</dbReference>
<dbReference type="Pfam" id="PF04773">
    <property type="entry name" value="FecR"/>
    <property type="match status" value="1"/>
</dbReference>
<feature type="domain" description="FecR protein" evidence="2">
    <location>
        <begin position="159"/>
        <end position="253"/>
    </location>
</feature>
<evidence type="ECO:0000259" key="2">
    <source>
        <dbReference type="Pfam" id="PF04773"/>
    </source>
</evidence>
<dbReference type="EMBL" id="NBWU01000002">
    <property type="protein sequence ID" value="PCE64746.1"/>
    <property type="molecule type" value="Genomic_DNA"/>
</dbReference>
<feature type="transmembrane region" description="Helical" evidence="1">
    <location>
        <begin position="79"/>
        <end position="98"/>
    </location>
</feature>
<reference evidence="4 5" key="1">
    <citation type="submission" date="2017-04" db="EMBL/GenBank/DDBJ databases">
        <title>A new member of the family Flavobacteriaceae isolated from ascidians.</title>
        <authorList>
            <person name="Chen L."/>
        </authorList>
    </citation>
    <scope>NUCLEOTIDE SEQUENCE [LARGE SCALE GENOMIC DNA]</scope>
    <source>
        <strain evidence="4 5">HQA918</strain>
    </source>
</reference>
<evidence type="ECO:0008006" key="6">
    <source>
        <dbReference type="Google" id="ProtNLM"/>
    </source>
</evidence>
<dbReference type="GO" id="GO:0016989">
    <property type="term" value="F:sigma factor antagonist activity"/>
    <property type="evidence" value="ECO:0007669"/>
    <property type="project" value="TreeGrafter"/>
</dbReference>
<gene>
    <name evidence="4" type="ORF">B7P33_06130</name>
</gene>
<protein>
    <recommendedName>
        <fullName evidence="6">Iron dicitrate transport regulator FecR</fullName>
    </recommendedName>
</protein>
<organism evidence="4 5">
    <name type="scientific">Sediminicola luteus</name>
    <dbReference type="NCBI Taxonomy" id="319238"/>
    <lineage>
        <taxon>Bacteria</taxon>
        <taxon>Pseudomonadati</taxon>
        <taxon>Bacteroidota</taxon>
        <taxon>Flavobacteriia</taxon>
        <taxon>Flavobacteriales</taxon>
        <taxon>Flavobacteriaceae</taxon>
        <taxon>Sediminicola</taxon>
    </lineage>
</organism>